<evidence type="ECO:0000313" key="3">
    <source>
        <dbReference type="Proteomes" id="UP000023775"/>
    </source>
</evidence>
<dbReference type="InterPro" id="IPR012675">
    <property type="entry name" value="Beta-grasp_dom_sf"/>
</dbReference>
<dbReference type="eggNOG" id="ENOG502ZGT9">
    <property type="taxonomic scope" value="Bacteria"/>
</dbReference>
<dbReference type="OrthoDB" id="9796486at2"/>
<protein>
    <submittedName>
        <fullName evidence="2">Ferredoxin</fullName>
    </submittedName>
</protein>
<dbReference type="Gene3D" id="3.10.20.30">
    <property type="match status" value="1"/>
</dbReference>
<dbReference type="InterPro" id="IPR001041">
    <property type="entry name" value="2Fe-2S_ferredoxin-type"/>
</dbReference>
<name>N9VC92_9GAMM</name>
<dbReference type="SUPFAM" id="SSF54292">
    <property type="entry name" value="2Fe-2S ferredoxin-like"/>
    <property type="match status" value="1"/>
</dbReference>
<dbReference type="PROSITE" id="PS00197">
    <property type="entry name" value="2FE2S_FER_1"/>
    <property type="match status" value="1"/>
</dbReference>
<accession>N9VC92</accession>
<evidence type="ECO:0000259" key="1">
    <source>
        <dbReference type="Pfam" id="PF00111"/>
    </source>
</evidence>
<reference evidence="2 3" key="1">
    <citation type="journal article" date="2013" name="Genome Announc.">
        <title>Draft Genome Sequence of the Aeromonas diversa Type Strain.</title>
        <authorList>
            <person name="Farfan M."/>
            <person name="Spataro N."/>
            <person name="Sanglas A."/>
            <person name="Albarral V."/>
            <person name="Loren J.G."/>
            <person name="Bosch E."/>
            <person name="Fuste M.C."/>
        </authorList>
    </citation>
    <scope>NUCLEOTIDE SEQUENCE [LARGE SCALE GENOMIC DNA]</scope>
    <source>
        <strain evidence="2 3">2478-85</strain>
    </source>
</reference>
<dbReference type="Pfam" id="PF00111">
    <property type="entry name" value="Fer2"/>
    <property type="match status" value="1"/>
</dbReference>
<dbReference type="Proteomes" id="UP000023775">
    <property type="component" value="Unassembled WGS sequence"/>
</dbReference>
<sequence length="90" mass="9988">MPYLKFLKAGVTVHFDTSIRLLELDEHVTFGCRAGNCGACTIRVVEGHQHLSATTPREKRLFTLTGETDPSVRLACQCKAYGDVVLHEIN</sequence>
<dbReference type="EMBL" id="APVG01000010">
    <property type="protein sequence ID" value="ENY72862.1"/>
    <property type="molecule type" value="Genomic_DNA"/>
</dbReference>
<dbReference type="InterPro" id="IPR036010">
    <property type="entry name" value="2Fe-2S_ferredoxin-like_sf"/>
</dbReference>
<evidence type="ECO:0000313" key="2">
    <source>
        <dbReference type="EMBL" id="ENY72862.1"/>
    </source>
</evidence>
<keyword evidence="3" id="KW-1185">Reference proteome</keyword>
<dbReference type="AlphaFoldDB" id="N9VC92"/>
<dbReference type="CDD" id="cd00207">
    <property type="entry name" value="fer2"/>
    <property type="match status" value="1"/>
</dbReference>
<dbReference type="RefSeq" id="WP_005349616.1">
    <property type="nucleotide sequence ID" value="NZ_APVG01000010.1"/>
</dbReference>
<organism evidence="2 3">
    <name type="scientific">Aeromonas diversa CDC 2478-85</name>
    <dbReference type="NCBI Taxonomy" id="1268237"/>
    <lineage>
        <taxon>Bacteria</taxon>
        <taxon>Pseudomonadati</taxon>
        <taxon>Pseudomonadota</taxon>
        <taxon>Gammaproteobacteria</taxon>
        <taxon>Aeromonadales</taxon>
        <taxon>Aeromonadaceae</taxon>
        <taxon>Aeromonas</taxon>
    </lineage>
</organism>
<dbReference type="GO" id="GO:0051537">
    <property type="term" value="F:2 iron, 2 sulfur cluster binding"/>
    <property type="evidence" value="ECO:0007669"/>
    <property type="project" value="InterPro"/>
</dbReference>
<gene>
    <name evidence="2" type="ORF">G114_05530</name>
</gene>
<dbReference type="InterPro" id="IPR006058">
    <property type="entry name" value="2Fe2S_fd_BS"/>
</dbReference>
<comment type="caution">
    <text evidence="2">The sequence shown here is derived from an EMBL/GenBank/DDBJ whole genome shotgun (WGS) entry which is preliminary data.</text>
</comment>
<feature type="domain" description="2Fe-2S ferredoxin-type" evidence="1">
    <location>
        <begin position="25"/>
        <end position="80"/>
    </location>
</feature>
<proteinExistence type="predicted"/>